<organismHost>
    <name type="scientific">Cafeteria roenbergensis</name>
    <name type="common">Marine flagellate</name>
    <dbReference type="NCBI Taxonomy" id="33653"/>
</organismHost>
<accession>E3T4P2</accession>
<dbReference type="KEGG" id="vg:9887524"/>
<keyword evidence="2" id="KW-1185">Reference proteome</keyword>
<dbReference type="Proteomes" id="UP000029781">
    <property type="component" value="Segment"/>
</dbReference>
<organism evidence="1 2">
    <name type="scientific">Cafeteria roenbergensis virus (strain BV-PW1)</name>
    <name type="common">CroV</name>
    <dbReference type="NCBI Taxonomy" id="693272"/>
    <lineage>
        <taxon>Viruses</taxon>
        <taxon>Varidnaviria</taxon>
        <taxon>Bamfordvirae</taxon>
        <taxon>Nucleocytoviricota</taxon>
        <taxon>Megaviricetes</taxon>
        <taxon>Imitervirales</taxon>
        <taxon>Mimiviridae</taxon>
        <taxon>Aliimimivirinae</taxon>
        <taxon>Rheavirus</taxon>
        <taxon>Rheavirus sinusmexicani</taxon>
    </lineage>
</organism>
<dbReference type="EMBL" id="GU244497">
    <property type="protein sequence ID" value="ADO67155.1"/>
    <property type="molecule type" value="Genomic_DNA"/>
</dbReference>
<dbReference type="RefSeq" id="YP_003969754.1">
    <property type="nucleotide sequence ID" value="NC_014637.1"/>
</dbReference>
<evidence type="ECO:0000313" key="1">
    <source>
        <dbReference type="EMBL" id="ADO67155.1"/>
    </source>
</evidence>
<dbReference type="Pfam" id="PF05725">
    <property type="entry name" value="FNIP"/>
    <property type="match status" value="1"/>
</dbReference>
<protein>
    <submittedName>
        <fullName evidence="1">Uncharacterized protein</fullName>
    </submittedName>
</protein>
<gene>
    <name evidence="1" type="ORF">crov122</name>
</gene>
<name>E3T4P2_CROVB</name>
<dbReference type="InterPro" id="IPR008615">
    <property type="entry name" value="FNIP"/>
</dbReference>
<dbReference type="GeneID" id="9887524"/>
<reference evidence="1 2" key="1">
    <citation type="journal article" date="2010" name="Proc. Natl. Acad. Sci. U.S.A.">
        <title>Giant virus with a remarkable complement of genes infects marine zooplankton.</title>
        <authorList>
            <person name="Fischer M.G."/>
            <person name="Allen M.J."/>
            <person name="Wilson W.H."/>
            <person name="Suttle C.A."/>
        </authorList>
    </citation>
    <scope>NUCLEOTIDE SEQUENCE [LARGE SCALE GENOMIC DNA]</scope>
    <source>
        <strain evidence="1 2">BV-PW1</strain>
    </source>
</reference>
<evidence type="ECO:0000313" key="2">
    <source>
        <dbReference type="Proteomes" id="UP000029781"/>
    </source>
</evidence>
<proteinExistence type="predicted"/>
<sequence>MLENIKFPKLLATLTFGDSFNHPIENIKLPNSLTTLTFGYYLINQLKILNYLIP</sequence>